<sequence>MQVSLKVVHGTVGTFKTTKDAVWASRGITMSHVSTRRAPNAMNFLRQLEVLKKSGDGGDFQDWHSATQVARAFNIGKSEATAISNLQDKISPKLVDLLKEATRCRGMRQFLTHDVLSKDMFNTGYSSGQSGALIAWCVDLSNNRDDVLGSLFIERLKADWDRLPLGLKKPWNFKEALSVHSACGGFLAIMNALKAAVPQMDYETHQGQIHDQFHLGYLDPDINFFLETTVPPVNLAEVNFVRNIVSAVAVRTQRANEEMARAHEEKVAKATVDQIAFKFEADLKILKDHTPAAESAAKEAALDAKYLAQYVLALVDTCVWPSNSAYLHACLTAFNSLLASSPKYAGHLQIPVLQAQTHQAAVVKHRRTLEDSLVANGLDIMRPVSLIFDKGSLPAGDKRDPWHPCLLVTATAHENNAWFDSAVAQNRCIGPCPLIRVADMLGFDSEARSSASQRTEQKGVPAHVGVIAEYVRGMPIAEHDIVVLVDLLPNRQAEFARAAIKRMLDGTTPHPEIRYCGHFRADQKDVTSQLEEAVYTHWDSSNSAPARSRPVDPKPDPTFSLLTWRNNRASFPESVLRKFAEGSDAHAQMLELKKRLAEEFPDSVEATPTQATGTGRTPRRATGRPDFSIDGGKSPIDYAREVEKEHIPASSFTVERKAYCAGNRTKPAIIVGSDFSLYIGNETTEEISLPASELCGFNLGTFEEKEEPASEGAEPVPVPYRFIISPARNGKANVYKPNALTNPEAARHGSIGAAWLGNFDKLPKSDVVSVVWEVALCELSSKRRCCFYLCSASCFPCGVKASGLYVMQTTCLYFPSLSSLLTASSFP</sequence>
<reference evidence="2 3" key="1">
    <citation type="submission" date="2024-02" db="EMBL/GenBank/DDBJ databases">
        <authorList>
            <person name="Chen Y."/>
            <person name="Shah S."/>
            <person name="Dougan E. K."/>
            <person name="Thang M."/>
            <person name="Chan C."/>
        </authorList>
    </citation>
    <scope>NUCLEOTIDE SEQUENCE [LARGE SCALE GENOMIC DNA]</scope>
</reference>
<dbReference type="Proteomes" id="UP001642484">
    <property type="component" value="Unassembled WGS sequence"/>
</dbReference>
<evidence type="ECO:0000313" key="2">
    <source>
        <dbReference type="EMBL" id="CAK9068051.1"/>
    </source>
</evidence>
<name>A0ABP0NW71_9DINO</name>
<organism evidence="2 3">
    <name type="scientific">Durusdinium trenchii</name>
    <dbReference type="NCBI Taxonomy" id="1381693"/>
    <lineage>
        <taxon>Eukaryota</taxon>
        <taxon>Sar</taxon>
        <taxon>Alveolata</taxon>
        <taxon>Dinophyceae</taxon>
        <taxon>Suessiales</taxon>
        <taxon>Symbiodiniaceae</taxon>
        <taxon>Durusdinium</taxon>
    </lineage>
</organism>
<feature type="region of interest" description="Disordered" evidence="1">
    <location>
        <begin position="600"/>
        <end position="634"/>
    </location>
</feature>
<proteinExistence type="predicted"/>
<evidence type="ECO:0000256" key="1">
    <source>
        <dbReference type="SAM" id="MobiDB-lite"/>
    </source>
</evidence>
<gene>
    <name evidence="2" type="ORF">CCMP2556_LOCUS33422</name>
</gene>
<comment type="caution">
    <text evidence="2">The sequence shown here is derived from an EMBL/GenBank/DDBJ whole genome shotgun (WGS) entry which is preliminary data.</text>
</comment>
<evidence type="ECO:0000313" key="3">
    <source>
        <dbReference type="Proteomes" id="UP001642484"/>
    </source>
</evidence>
<keyword evidence="3" id="KW-1185">Reference proteome</keyword>
<protein>
    <submittedName>
        <fullName evidence="2">Uncharacterized protein</fullName>
    </submittedName>
</protein>
<dbReference type="EMBL" id="CAXAMN010022287">
    <property type="protein sequence ID" value="CAK9068051.1"/>
    <property type="molecule type" value="Genomic_DNA"/>
</dbReference>
<feature type="compositionally biased region" description="Low complexity" evidence="1">
    <location>
        <begin position="606"/>
        <end position="616"/>
    </location>
</feature>
<accession>A0ABP0NW71</accession>